<dbReference type="EMBL" id="JAAGOB010000001">
    <property type="protein sequence ID" value="NED94183.1"/>
    <property type="molecule type" value="Genomic_DNA"/>
</dbReference>
<dbReference type="Proteomes" id="UP000469185">
    <property type="component" value="Unassembled WGS sequence"/>
</dbReference>
<evidence type="ECO:0000313" key="1">
    <source>
        <dbReference type="EMBL" id="NED94183.1"/>
    </source>
</evidence>
<dbReference type="InterPro" id="IPR027417">
    <property type="entry name" value="P-loop_NTPase"/>
</dbReference>
<dbReference type="Gene3D" id="3.40.50.300">
    <property type="entry name" value="P-loop containing nucleotide triphosphate hydrolases"/>
    <property type="match status" value="1"/>
</dbReference>
<organism evidence="1 2">
    <name type="scientific">Phytoactinopolyspora alkaliphila</name>
    <dbReference type="NCBI Taxonomy" id="1783498"/>
    <lineage>
        <taxon>Bacteria</taxon>
        <taxon>Bacillati</taxon>
        <taxon>Actinomycetota</taxon>
        <taxon>Actinomycetes</taxon>
        <taxon>Jiangellales</taxon>
        <taxon>Jiangellaceae</taxon>
        <taxon>Phytoactinopolyspora</taxon>
    </lineage>
</organism>
<name>A0A6N9YGQ6_9ACTN</name>
<protein>
    <submittedName>
        <fullName evidence="1">AAA family ATPase</fullName>
    </submittedName>
</protein>
<dbReference type="RefSeq" id="WP_163815671.1">
    <property type="nucleotide sequence ID" value="NZ_JAAGOB010000001.1"/>
</dbReference>
<evidence type="ECO:0000313" key="2">
    <source>
        <dbReference type="Proteomes" id="UP000469185"/>
    </source>
</evidence>
<sequence>MPTITYLVGPPAVGKHTIGSELADLTGAALIDNHLVNDPIFRAYGADGRTPLPDWVWELVERVREATMTAVTDARPEVSHIFTNYLSSEPEDEQFVQMLRDTAAGRGAQFVPVWLTCPEDELVRRVALPGRAERHKLRDADALRTILRTQGVLPAPPDALVLDTSAIPSPEAAQRIVDHTHAALSMD</sequence>
<proteinExistence type="predicted"/>
<dbReference type="AlphaFoldDB" id="A0A6N9YGQ6"/>
<comment type="caution">
    <text evidence="1">The sequence shown here is derived from an EMBL/GenBank/DDBJ whole genome shotgun (WGS) entry which is preliminary data.</text>
</comment>
<gene>
    <name evidence="1" type="ORF">G1H11_02555</name>
</gene>
<keyword evidence="2" id="KW-1185">Reference proteome</keyword>
<dbReference type="SUPFAM" id="SSF52540">
    <property type="entry name" value="P-loop containing nucleoside triphosphate hydrolases"/>
    <property type="match status" value="1"/>
</dbReference>
<reference evidence="1 2" key="1">
    <citation type="submission" date="2020-02" db="EMBL/GenBank/DDBJ databases">
        <authorList>
            <person name="Li X.-J."/>
            <person name="Feng X.-M."/>
        </authorList>
    </citation>
    <scope>NUCLEOTIDE SEQUENCE [LARGE SCALE GENOMIC DNA]</scope>
    <source>
        <strain evidence="1 2">CGMCC 4.7225</strain>
    </source>
</reference>
<accession>A0A6N9YGQ6</accession>